<keyword evidence="7" id="KW-0597">Phosphoprotein</keyword>
<evidence type="ECO:0000256" key="1">
    <source>
        <dbReference type="ARBA" id="ARBA00002920"/>
    </source>
</evidence>
<evidence type="ECO:0000256" key="9">
    <source>
        <dbReference type="ARBA" id="ARBA00022792"/>
    </source>
</evidence>
<evidence type="ECO:0000256" key="11">
    <source>
        <dbReference type="ARBA" id="ARBA00022990"/>
    </source>
</evidence>
<evidence type="ECO:0000313" key="18">
    <source>
        <dbReference type="EMBL" id="KAK4086815.1"/>
    </source>
</evidence>
<dbReference type="PANTHER" id="PTHR12868:SF0">
    <property type="entry name" value="NADH DEHYDROGENASE [UBIQUINONE] 1 BETA SUBCOMPLEX SUBUNIT 9"/>
    <property type="match status" value="1"/>
</dbReference>
<dbReference type="CDD" id="cd20263">
    <property type="entry name" value="Complex1_LYR_NDUFB9_LYRM3"/>
    <property type="match status" value="1"/>
</dbReference>
<evidence type="ECO:0000256" key="8">
    <source>
        <dbReference type="ARBA" id="ARBA00022660"/>
    </source>
</evidence>
<accession>A0ABR0BS09</accession>
<keyword evidence="6" id="KW-0813">Transport</keyword>
<feature type="domain" description="Complex 1 LYR protein" evidence="17">
    <location>
        <begin position="275"/>
        <end position="333"/>
    </location>
</feature>
<feature type="compositionally biased region" description="Basic and acidic residues" evidence="16">
    <location>
        <begin position="210"/>
        <end position="223"/>
    </location>
</feature>
<dbReference type="Pfam" id="PF05347">
    <property type="entry name" value="Complex1_LYR"/>
    <property type="match status" value="1"/>
</dbReference>
<evidence type="ECO:0000256" key="10">
    <source>
        <dbReference type="ARBA" id="ARBA00022982"/>
    </source>
</evidence>
<evidence type="ECO:0000259" key="17">
    <source>
        <dbReference type="Pfam" id="PF05347"/>
    </source>
</evidence>
<proteinExistence type="inferred from homology"/>
<keyword evidence="11" id="KW-0007">Acetylation</keyword>
<keyword evidence="9" id="KW-0999">Mitochondrion inner membrane</keyword>
<feature type="compositionally biased region" description="Basic and acidic residues" evidence="16">
    <location>
        <begin position="246"/>
        <end position="259"/>
    </location>
</feature>
<evidence type="ECO:0000256" key="7">
    <source>
        <dbReference type="ARBA" id="ARBA00022553"/>
    </source>
</evidence>
<dbReference type="EMBL" id="JAWRVI010000037">
    <property type="protein sequence ID" value="KAK4086815.1"/>
    <property type="molecule type" value="Genomic_DNA"/>
</dbReference>
<dbReference type="Proteomes" id="UP001287286">
    <property type="component" value="Unassembled WGS sequence"/>
</dbReference>
<evidence type="ECO:0000256" key="4">
    <source>
        <dbReference type="ARBA" id="ARBA00011790"/>
    </source>
</evidence>
<feature type="compositionally biased region" description="Polar residues" evidence="16">
    <location>
        <begin position="167"/>
        <end position="206"/>
    </location>
</feature>
<evidence type="ECO:0000256" key="16">
    <source>
        <dbReference type="SAM" id="MobiDB-lite"/>
    </source>
</evidence>
<evidence type="ECO:0000256" key="3">
    <source>
        <dbReference type="ARBA" id="ARBA00009508"/>
    </source>
</evidence>
<gene>
    <name evidence="18" type="ORF">Purlil1_8765</name>
</gene>
<keyword evidence="19" id="KW-1185">Reference proteome</keyword>
<keyword evidence="8" id="KW-0679">Respiratory chain</keyword>
<evidence type="ECO:0000256" key="6">
    <source>
        <dbReference type="ARBA" id="ARBA00022448"/>
    </source>
</evidence>
<comment type="similarity">
    <text evidence="3">Belongs to the complex I LYR family.</text>
</comment>
<organism evidence="18 19">
    <name type="scientific">Purpureocillium lilacinum</name>
    <name type="common">Paecilomyces lilacinus</name>
    <dbReference type="NCBI Taxonomy" id="33203"/>
    <lineage>
        <taxon>Eukaryota</taxon>
        <taxon>Fungi</taxon>
        <taxon>Dikarya</taxon>
        <taxon>Ascomycota</taxon>
        <taxon>Pezizomycotina</taxon>
        <taxon>Sordariomycetes</taxon>
        <taxon>Hypocreomycetidae</taxon>
        <taxon>Hypocreales</taxon>
        <taxon>Ophiocordycipitaceae</taxon>
        <taxon>Purpureocillium</taxon>
    </lineage>
</organism>
<comment type="caution">
    <text evidence="18">The sequence shown here is derived from an EMBL/GenBank/DDBJ whole genome shotgun (WGS) entry which is preliminary data.</text>
</comment>
<comment type="subcellular location">
    <subcellularLocation>
        <location evidence="2">Mitochondrion inner membrane</location>
        <topology evidence="2">Peripheral membrane protein</topology>
        <orientation evidence="2">Matrix side</orientation>
    </subcellularLocation>
</comment>
<keyword evidence="12" id="KW-0496">Mitochondrion</keyword>
<sequence>MRAATAILLDNMAGCSDKKECRRGSCGTDCQEVRRVGTTGGAWRPLFRILKYLWRVRFPKAGARNLALVPIGYDCGFPVSCRHISVCGAVLLAPTLYNVRMRDTYQDPDASAYYMGNGILLGNGETARASRFAAVNVSHVCGNEERSSSQHQYSPGIAEMSRHARSSKPSGSSQATRQQEIPSQSQFHQKQPRSTANRPYPSTSTRRLAVRTDRPAATRHDSFQLEPHTTPIGTREGGRRRSYQATHRELHERHGEGRTSESTLIQTAREMSSRRAALSLYRRSLRLALDWAVQRQLWRGQALYIRSLFEANRHVADPRQQRALLSETEKLLDSWKHPDPYVPPTAPGGMFKPESPFGGSERRTR</sequence>
<evidence type="ECO:0000256" key="12">
    <source>
        <dbReference type="ARBA" id="ARBA00023128"/>
    </source>
</evidence>
<evidence type="ECO:0000256" key="2">
    <source>
        <dbReference type="ARBA" id="ARBA00004443"/>
    </source>
</evidence>
<evidence type="ECO:0000256" key="15">
    <source>
        <dbReference type="ARBA" id="ARBA00032528"/>
    </source>
</evidence>
<dbReference type="InterPro" id="IPR033034">
    <property type="entry name" value="NDUFB9"/>
</dbReference>
<dbReference type="PANTHER" id="PTHR12868">
    <property type="entry name" value="NADH-UBIQUINONE OXIDOREDUCTASE B22 SUBUNIT"/>
    <property type="match status" value="1"/>
</dbReference>
<dbReference type="InterPro" id="IPR045292">
    <property type="entry name" value="Complex1_LYR_NDUFB9_LYRM3"/>
</dbReference>
<evidence type="ECO:0000256" key="13">
    <source>
        <dbReference type="ARBA" id="ARBA00023136"/>
    </source>
</evidence>
<protein>
    <recommendedName>
        <fullName evidence="5">NADH dehydrogenase [ubiquinone] 1 beta subcomplex subunit 9</fullName>
    </recommendedName>
    <alternativeName>
        <fullName evidence="14">Complex I-B22</fullName>
    </alternativeName>
    <alternativeName>
        <fullName evidence="15">NADH-ubiquinone oxidoreductase B22 subunit</fullName>
    </alternativeName>
</protein>
<feature type="region of interest" description="Disordered" evidence="16">
    <location>
        <begin position="143"/>
        <end position="262"/>
    </location>
</feature>
<evidence type="ECO:0000256" key="5">
    <source>
        <dbReference type="ARBA" id="ARBA00018684"/>
    </source>
</evidence>
<dbReference type="InterPro" id="IPR008011">
    <property type="entry name" value="Complex1_LYR_dom"/>
</dbReference>
<evidence type="ECO:0000256" key="14">
    <source>
        <dbReference type="ARBA" id="ARBA00030192"/>
    </source>
</evidence>
<comment type="subunit">
    <text evidence="4">Mammalian complex I is composed of 45 different subunits.</text>
</comment>
<keyword evidence="13" id="KW-0472">Membrane</keyword>
<feature type="region of interest" description="Disordered" evidence="16">
    <location>
        <begin position="335"/>
        <end position="365"/>
    </location>
</feature>
<name>A0ABR0BS09_PURLI</name>
<evidence type="ECO:0000313" key="19">
    <source>
        <dbReference type="Proteomes" id="UP001287286"/>
    </source>
</evidence>
<reference evidence="18 19" key="1">
    <citation type="journal article" date="2024" name="Microbiol. Resour. Announc.">
        <title>Genome annotations for the ascomycete fungi Trichoderma harzianum, Trichoderma aggressivum, and Purpureocillium lilacinum.</title>
        <authorList>
            <person name="Beijen E.P.W."/>
            <person name="Ohm R.A."/>
        </authorList>
    </citation>
    <scope>NUCLEOTIDE SEQUENCE [LARGE SCALE GENOMIC DNA]</scope>
    <source>
        <strain evidence="18 19">CBS 150709</strain>
    </source>
</reference>
<comment type="function">
    <text evidence="1">Accessory subunit of the mitochondrial membrane respiratory chain NADH dehydrogenase (Complex I), that is believed to be not involved in catalysis. Complex I functions in the transfer of electrons from NADH to the respiratory chain. The immediate electron acceptor for the enzyme is believed to be ubiquinone.</text>
</comment>
<keyword evidence="10" id="KW-0249">Electron transport</keyword>